<evidence type="ECO:0000256" key="6">
    <source>
        <dbReference type="SAM" id="MobiDB-lite"/>
    </source>
</evidence>
<evidence type="ECO:0000313" key="7">
    <source>
        <dbReference type="EMBL" id="KAF5732261.1"/>
    </source>
</evidence>
<name>A0A7J7CDL4_TRIWF</name>
<feature type="region of interest" description="Disordered" evidence="6">
    <location>
        <begin position="100"/>
        <end position="172"/>
    </location>
</feature>
<dbReference type="OrthoDB" id="776053at2759"/>
<dbReference type="PANTHER" id="PTHR31791:SF49">
    <property type="entry name" value="INACTIVE PROTEIN FRIGIDA"/>
    <property type="match status" value="1"/>
</dbReference>
<sequence length="691" mass="75895">MATNSNLSIDVPLIASVKHEPPSPPMPQPQLETEAEPELKHKDEAVVVGDTQGLPIVHLPPQFFESIKELSSLSTLIQTFKVRFDELKKHLDFIQNALDTHSNEVPPSPHQPLSQPEQQQIQIQNQNQNQHRLESIPSSKQPPETKATAQNKGKTEGEAETEATAPGTKESSKSEVQLLCETMCSRDLRKYIVTRLHNATKLREEVPAALKCAPNPAKLVLNCIGRFYLQGTKAYITDSPMIPARKAAILTMEYFLLMMDNQVEIKAEVKKEAETGAVLWRNRLISEGGLSRAAEIDARGLLLFVACYGIPAVFKNEDVWNLIQLSNLRRIADVLRRSPALVARVSVIIEGMMKNGMAFEAVEVTSLLGIDDKFPLQKILNSFLHESKELYKRNRQDARGSPHLLKYANEKQLDALKSVMKCLEGHKIDPVEILPGWQIKEKISNLEKETADLNKKVEERVNAKRKADMNDSLSKKSRETKCSLGLTARGSPMISPLLGGVHELRAASHLDSQSSYDALLPRSSFDCELSGRVNSYPSSASSIAYGYGAVPLPESVHGGGLHADGVRSGISSRYCLLSSGLYSDNNSHGVVDRSGQMMNNNGTSYGWHGVGETAFGDSHRSVGQSVAAHPAVFSRASEGFAGILYSPTPGTANQSLSSDLYSFADVVDNNSSHQSGPLQPVVPTQHRSYMH</sequence>
<evidence type="ECO:0000256" key="3">
    <source>
        <dbReference type="ARBA" id="ARBA00022782"/>
    </source>
</evidence>
<evidence type="ECO:0000256" key="1">
    <source>
        <dbReference type="ARBA" id="ARBA00008956"/>
    </source>
</evidence>
<evidence type="ECO:0000256" key="5">
    <source>
        <dbReference type="RuleBase" id="RU364012"/>
    </source>
</evidence>
<dbReference type="InterPro" id="IPR012474">
    <property type="entry name" value="Frigida"/>
</dbReference>
<dbReference type="EMBL" id="JAAARO010000018">
    <property type="protein sequence ID" value="KAF5732261.1"/>
    <property type="molecule type" value="Genomic_DNA"/>
</dbReference>
<dbReference type="Pfam" id="PF07899">
    <property type="entry name" value="Frigida"/>
    <property type="match status" value="1"/>
</dbReference>
<feature type="compositionally biased region" description="Polar residues" evidence="6">
    <location>
        <begin position="100"/>
        <end position="117"/>
    </location>
</feature>
<accession>A0A7J7CDL4</accession>
<feature type="compositionally biased region" description="Low complexity" evidence="6">
    <location>
        <begin position="118"/>
        <end position="130"/>
    </location>
</feature>
<keyword evidence="3 5" id="KW-0221">Differentiation</keyword>
<dbReference type="AlphaFoldDB" id="A0A7J7CDL4"/>
<comment type="caution">
    <text evidence="7">The sequence shown here is derived from an EMBL/GenBank/DDBJ whole genome shotgun (WGS) entry which is preliminary data.</text>
</comment>
<dbReference type="PANTHER" id="PTHR31791">
    <property type="entry name" value="FRIGIDA-LIKE PROTEIN 3-RELATED"/>
    <property type="match status" value="1"/>
</dbReference>
<evidence type="ECO:0000313" key="8">
    <source>
        <dbReference type="Proteomes" id="UP000593562"/>
    </source>
</evidence>
<feature type="compositionally biased region" description="Polar residues" evidence="6">
    <location>
        <begin position="136"/>
        <end position="151"/>
    </location>
</feature>
<dbReference type="GO" id="GO:0030154">
    <property type="term" value="P:cell differentiation"/>
    <property type="evidence" value="ECO:0007669"/>
    <property type="project" value="UniProtKB-KW"/>
</dbReference>
<keyword evidence="4 5" id="KW-0287">Flowering</keyword>
<keyword evidence="2 5" id="KW-0217">Developmental protein</keyword>
<dbReference type="Proteomes" id="UP000593562">
    <property type="component" value="Unassembled WGS sequence"/>
</dbReference>
<evidence type="ECO:0000256" key="4">
    <source>
        <dbReference type="ARBA" id="ARBA00023089"/>
    </source>
</evidence>
<dbReference type="GO" id="GO:0009908">
    <property type="term" value="P:flower development"/>
    <property type="evidence" value="ECO:0007669"/>
    <property type="project" value="UniProtKB-KW"/>
</dbReference>
<keyword evidence="8" id="KW-1185">Reference proteome</keyword>
<proteinExistence type="inferred from homology"/>
<organism evidence="7 8">
    <name type="scientific">Tripterygium wilfordii</name>
    <name type="common">Thunder God vine</name>
    <dbReference type="NCBI Taxonomy" id="458696"/>
    <lineage>
        <taxon>Eukaryota</taxon>
        <taxon>Viridiplantae</taxon>
        <taxon>Streptophyta</taxon>
        <taxon>Embryophyta</taxon>
        <taxon>Tracheophyta</taxon>
        <taxon>Spermatophyta</taxon>
        <taxon>Magnoliopsida</taxon>
        <taxon>eudicotyledons</taxon>
        <taxon>Gunneridae</taxon>
        <taxon>Pentapetalae</taxon>
        <taxon>rosids</taxon>
        <taxon>fabids</taxon>
        <taxon>Celastrales</taxon>
        <taxon>Celastraceae</taxon>
        <taxon>Tripterygium</taxon>
    </lineage>
</organism>
<dbReference type="InParanoid" id="A0A7J7CDL4"/>
<gene>
    <name evidence="7" type="ORF">HS088_TW18G00953</name>
</gene>
<feature type="region of interest" description="Disordered" evidence="6">
    <location>
        <begin position="671"/>
        <end position="691"/>
    </location>
</feature>
<reference evidence="7 8" key="1">
    <citation type="journal article" date="2020" name="Nat. Commun.">
        <title>Genome of Tripterygium wilfordii and identification of cytochrome P450 involved in triptolide biosynthesis.</title>
        <authorList>
            <person name="Tu L."/>
            <person name="Su P."/>
            <person name="Zhang Z."/>
            <person name="Gao L."/>
            <person name="Wang J."/>
            <person name="Hu T."/>
            <person name="Zhou J."/>
            <person name="Zhang Y."/>
            <person name="Zhao Y."/>
            <person name="Liu Y."/>
            <person name="Song Y."/>
            <person name="Tong Y."/>
            <person name="Lu Y."/>
            <person name="Yang J."/>
            <person name="Xu C."/>
            <person name="Jia M."/>
            <person name="Peters R.J."/>
            <person name="Huang L."/>
            <person name="Gao W."/>
        </authorList>
    </citation>
    <scope>NUCLEOTIDE SEQUENCE [LARGE SCALE GENOMIC DNA]</scope>
    <source>
        <strain evidence="8">cv. XIE 37</strain>
        <tissue evidence="7">Leaf</tissue>
    </source>
</reference>
<comment type="similarity">
    <text evidence="1 5">Belongs to the Frigida family.</text>
</comment>
<protein>
    <recommendedName>
        <fullName evidence="5">FRIGIDA-like protein</fullName>
    </recommendedName>
</protein>
<evidence type="ECO:0000256" key="2">
    <source>
        <dbReference type="ARBA" id="ARBA00022473"/>
    </source>
</evidence>
<feature type="region of interest" description="Disordered" evidence="6">
    <location>
        <begin position="1"/>
        <end position="38"/>
    </location>
</feature>